<keyword evidence="2 4" id="KW-0521">NADP</keyword>
<dbReference type="PANTHER" id="PTHR11645:SF21">
    <property type="entry name" value="HYPOTHETICAL PYRROLINE-5-CARBOXYLATE REDUCTASE (EUROFUNG)"/>
    <property type="match status" value="1"/>
</dbReference>
<dbReference type="SUPFAM" id="SSF51735">
    <property type="entry name" value="NAD(P)-binding Rossmann-fold domains"/>
    <property type="match status" value="1"/>
</dbReference>
<dbReference type="Pfam" id="PF03807">
    <property type="entry name" value="F420_oxidored"/>
    <property type="match status" value="1"/>
</dbReference>
<dbReference type="PIRSF" id="PIRSF000193">
    <property type="entry name" value="Pyrrol-5-carb_rd"/>
    <property type="match status" value="1"/>
</dbReference>
<evidence type="ECO:0000259" key="6">
    <source>
        <dbReference type="Pfam" id="PF03807"/>
    </source>
</evidence>
<dbReference type="FunFam" id="1.10.3730.10:FF:000001">
    <property type="entry name" value="Pyrroline-5-carboxylate reductase"/>
    <property type="match status" value="1"/>
</dbReference>
<reference evidence="9" key="1">
    <citation type="submission" date="2005-09" db="EMBL/GenBank/DDBJ databases">
        <title>Annotation of the Aspergillus terreus NIH2624 genome.</title>
        <authorList>
            <person name="Birren B.W."/>
            <person name="Lander E.S."/>
            <person name="Galagan J.E."/>
            <person name="Nusbaum C."/>
            <person name="Devon K."/>
            <person name="Henn M."/>
            <person name="Ma L.-J."/>
            <person name="Jaffe D.B."/>
            <person name="Butler J."/>
            <person name="Alvarez P."/>
            <person name="Gnerre S."/>
            <person name="Grabherr M."/>
            <person name="Kleber M."/>
            <person name="Mauceli E.W."/>
            <person name="Brockman W."/>
            <person name="Rounsley S."/>
            <person name="Young S.K."/>
            <person name="LaButti K."/>
            <person name="Pushparaj V."/>
            <person name="DeCaprio D."/>
            <person name="Crawford M."/>
            <person name="Koehrsen M."/>
            <person name="Engels R."/>
            <person name="Montgomery P."/>
            <person name="Pearson M."/>
            <person name="Howarth C."/>
            <person name="Larson L."/>
            <person name="Luoma S."/>
            <person name="White J."/>
            <person name="Alvarado L."/>
            <person name="Kodira C.D."/>
            <person name="Zeng Q."/>
            <person name="Oleary S."/>
            <person name="Yandava C."/>
            <person name="Denning D.W."/>
            <person name="Nierman W.C."/>
            <person name="Milne T."/>
            <person name="Madden K."/>
        </authorList>
    </citation>
    <scope>NUCLEOTIDE SEQUENCE [LARGE SCALE GENOMIC DNA]</scope>
    <source>
        <strain evidence="9">NIH 2624 / FGSC A1156</strain>
    </source>
</reference>
<feature type="transmembrane region" description="Helical" evidence="5">
    <location>
        <begin position="20"/>
        <end position="43"/>
    </location>
</feature>
<dbReference type="PANTHER" id="PTHR11645">
    <property type="entry name" value="PYRROLINE-5-CARBOXYLATE REDUCTASE"/>
    <property type="match status" value="1"/>
</dbReference>
<name>Q0CFR0_ASPTN</name>
<gene>
    <name evidence="8" type="ORF">ATEG_07474</name>
</gene>
<dbReference type="GO" id="GO:0004735">
    <property type="term" value="F:pyrroline-5-carboxylate reductase activity"/>
    <property type="evidence" value="ECO:0007669"/>
    <property type="project" value="InterPro"/>
</dbReference>
<dbReference type="STRING" id="341663.Q0CFR0"/>
<evidence type="ECO:0000256" key="1">
    <source>
        <dbReference type="ARBA" id="ARBA00005525"/>
    </source>
</evidence>
<keyword evidence="5" id="KW-0472">Membrane</keyword>
<dbReference type="VEuPathDB" id="FungiDB:ATEG_07474"/>
<evidence type="ECO:0000256" key="3">
    <source>
        <dbReference type="ARBA" id="ARBA00023002"/>
    </source>
</evidence>
<feature type="binding site" evidence="4">
    <location>
        <begin position="100"/>
        <end position="103"/>
    </location>
    <ligand>
        <name>NADP(+)</name>
        <dbReference type="ChEBI" id="CHEBI:58349"/>
    </ligand>
</feature>
<evidence type="ECO:0000256" key="2">
    <source>
        <dbReference type="ARBA" id="ARBA00022857"/>
    </source>
</evidence>
<sequence>MTLLLHPPPYKLQPHTYTTMAPSIAFIGCGNMGSAILGGLLSATRTSESTSKFSKFIINTKSASSAERLRAEYKADAARLDIRHGQNVSAMQDADVVLLACKPFLVAGILREPGVRSALAGKFVISILAGMSPAEIAACIDHASPTADAGSDARNIVRAMPNVAARLRQSMTIIEADPALSAERAALLTWMFEQVGHVKYVAAEQFDAAGMLVGASMAMFTVPLDGLLDGCVVEGIRRPEAQEMAAQVLQGMAALLKDGAHPAVLRESIASPRGCTIQGLMTVERRGVRAAFADGMIDGTDHLK</sequence>
<dbReference type="SUPFAM" id="SSF48179">
    <property type="entry name" value="6-phosphogluconate dehydrogenase C-terminal domain-like"/>
    <property type="match status" value="1"/>
</dbReference>
<dbReference type="NCBIfam" id="TIGR00112">
    <property type="entry name" value="proC"/>
    <property type="match status" value="1"/>
</dbReference>
<dbReference type="InterPro" id="IPR036291">
    <property type="entry name" value="NAD(P)-bd_dom_sf"/>
</dbReference>
<dbReference type="eggNOG" id="KOG3124">
    <property type="taxonomic scope" value="Eukaryota"/>
</dbReference>
<accession>Q0CFR0</accession>
<dbReference type="GeneID" id="4322570"/>
<feature type="binding site" evidence="4">
    <location>
        <position position="87"/>
    </location>
    <ligand>
        <name>NADPH</name>
        <dbReference type="ChEBI" id="CHEBI:57783"/>
    </ligand>
</feature>
<dbReference type="InterPro" id="IPR000304">
    <property type="entry name" value="Pyrroline-COOH_reductase"/>
</dbReference>
<proteinExistence type="inferred from homology"/>
<dbReference type="EMBL" id="CH476604">
    <property type="protein sequence ID" value="EAU31736.1"/>
    <property type="molecule type" value="Genomic_DNA"/>
</dbReference>
<feature type="domain" description="Pyrroline-5-carboxylate reductase catalytic N-terminal" evidence="6">
    <location>
        <begin position="24"/>
        <end position="130"/>
    </location>
</feature>
<dbReference type="GO" id="GO:0055129">
    <property type="term" value="P:L-proline biosynthetic process"/>
    <property type="evidence" value="ECO:0007669"/>
    <property type="project" value="TreeGrafter"/>
</dbReference>
<keyword evidence="5" id="KW-1133">Transmembrane helix</keyword>
<dbReference type="Gene3D" id="3.40.50.720">
    <property type="entry name" value="NAD(P)-binding Rossmann-like Domain"/>
    <property type="match status" value="1"/>
</dbReference>
<dbReference type="InterPro" id="IPR029036">
    <property type="entry name" value="P5CR_dimer"/>
</dbReference>
<evidence type="ECO:0000313" key="9">
    <source>
        <dbReference type="Proteomes" id="UP000007963"/>
    </source>
</evidence>
<dbReference type="InterPro" id="IPR008927">
    <property type="entry name" value="6-PGluconate_DH-like_C_sf"/>
</dbReference>
<evidence type="ECO:0000256" key="4">
    <source>
        <dbReference type="PIRSR" id="PIRSR000193-1"/>
    </source>
</evidence>
<evidence type="ECO:0008006" key="10">
    <source>
        <dbReference type="Google" id="ProtNLM"/>
    </source>
</evidence>
<protein>
    <recommendedName>
        <fullName evidence="10">Pyrroline-5-carboxylate reductase</fullName>
    </recommendedName>
</protein>
<evidence type="ECO:0000256" key="5">
    <source>
        <dbReference type="SAM" id="Phobius"/>
    </source>
</evidence>
<keyword evidence="5" id="KW-0812">Transmembrane</keyword>
<dbReference type="AlphaFoldDB" id="Q0CFR0"/>
<comment type="similarity">
    <text evidence="1">Belongs to the pyrroline-5-carboxylate reductase family.</text>
</comment>
<feature type="domain" description="Pyrroline-5-carboxylate reductase dimerisation" evidence="7">
    <location>
        <begin position="204"/>
        <end position="301"/>
    </location>
</feature>
<dbReference type="Pfam" id="PF14748">
    <property type="entry name" value="P5CR_dimer"/>
    <property type="match status" value="1"/>
</dbReference>
<dbReference type="Proteomes" id="UP000007963">
    <property type="component" value="Unassembled WGS sequence"/>
</dbReference>
<dbReference type="OMA" id="IPNMGAQ"/>
<dbReference type="HAMAP" id="MF_01925">
    <property type="entry name" value="P5C_reductase"/>
    <property type="match status" value="1"/>
</dbReference>
<feature type="binding site" evidence="4">
    <location>
        <position position="60"/>
    </location>
    <ligand>
        <name>NADP(+)</name>
        <dbReference type="ChEBI" id="CHEBI:58349"/>
    </ligand>
</feature>
<keyword evidence="3" id="KW-0560">Oxidoreductase</keyword>
<evidence type="ECO:0000259" key="7">
    <source>
        <dbReference type="Pfam" id="PF14748"/>
    </source>
</evidence>
<dbReference type="OrthoDB" id="10263291at2759"/>
<feature type="binding site" evidence="4">
    <location>
        <begin position="27"/>
        <end position="32"/>
    </location>
    <ligand>
        <name>NADP(+)</name>
        <dbReference type="ChEBI" id="CHEBI:58349"/>
    </ligand>
</feature>
<dbReference type="Gene3D" id="1.10.3730.10">
    <property type="entry name" value="ProC C-terminal domain-like"/>
    <property type="match status" value="1"/>
</dbReference>
<organism evidence="8 9">
    <name type="scientific">Aspergillus terreus (strain NIH 2624 / FGSC A1156)</name>
    <dbReference type="NCBI Taxonomy" id="341663"/>
    <lineage>
        <taxon>Eukaryota</taxon>
        <taxon>Fungi</taxon>
        <taxon>Dikarya</taxon>
        <taxon>Ascomycota</taxon>
        <taxon>Pezizomycotina</taxon>
        <taxon>Eurotiomycetes</taxon>
        <taxon>Eurotiomycetidae</taxon>
        <taxon>Eurotiales</taxon>
        <taxon>Aspergillaceae</taxon>
        <taxon>Aspergillus</taxon>
        <taxon>Aspergillus subgen. Circumdati</taxon>
    </lineage>
</organism>
<dbReference type="HOGENOM" id="CLU_042344_1_1_1"/>
<dbReference type="RefSeq" id="XP_001216095.1">
    <property type="nucleotide sequence ID" value="XM_001216095.1"/>
</dbReference>
<dbReference type="InterPro" id="IPR028939">
    <property type="entry name" value="P5C_Rdtase_cat_N"/>
</dbReference>
<evidence type="ECO:0000313" key="8">
    <source>
        <dbReference type="EMBL" id="EAU31736.1"/>
    </source>
</evidence>